<feature type="transmembrane region" description="Helical" evidence="5">
    <location>
        <begin position="67"/>
        <end position="94"/>
    </location>
</feature>
<evidence type="ECO:0000256" key="5">
    <source>
        <dbReference type="SAM" id="Phobius"/>
    </source>
</evidence>
<comment type="subcellular location">
    <subcellularLocation>
        <location evidence="1">Membrane</location>
        <topology evidence="1">Multi-pass membrane protein</topology>
    </subcellularLocation>
</comment>
<accession>A0A1N7KUQ4</accession>
<dbReference type="EMBL" id="FTOM01000002">
    <property type="protein sequence ID" value="SIS65140.1"/>
    <property type="molecule type" value="Genomic_DNA"/>
</dbReference>
<feature type="transmembrane region" description="Helical" evidence="5">
    <location>
        <begin position="124"/>
        <end position="145"/>
    </location>
</feature>
<feature type="transmembrane region" description="Helical" evidence="5">
    <location>
        <begin position="190"/>
        <end position="210"/>
    </location>
</feature>
<feature type="transmembrane region" description="Helical" evidence="5">
    <location>
        <begin position="20"/>
        <end position="47"/>
    </location>
</feature>
<dbReference type="Proteomes" id="UP000186098">
    <property type="component" value="Unassembled WGS sequence"/>
</dbReference>
<dbReference type="Pfam" id="PF07264">
    <property type="entry name" value="EI24"/>
    <property type="match status" value="1"/>
</dbReference>
<keyword evidence="2 5" id="KW-0812">Transmembrane</keyword>
<dbReference type="InterPro" id="IPR059112">
    <property type="entry name" value="CysZ/EI24"/>
</dbReference>
<keyword evidence="7" id="KW-1185">Reference proteome</keyword>
<dbReference type="AlphaFoldDB" id="A0A1N7KUQ4"/>
<organism evidence="6 7">
    <name type="scientific">Phaeovulum vinaykumarii</name>
    <dbReference type="NCBI Taxonomy" id="407234"/>
    <lineage>
        <taxon>Bacteria</taxon>
        <taxon>Pseudomonadati</taxon>
        <taxon>Pseudomonadota</taxon>
        <taxon>Alphaproteobacteria</taxon>
        <taxon>Rhodobacterales</taxon>
        <taxon>Paracoccaceae</taxon>
        <taxon>Phaeovulum</taxon>
    </lineage>
</organism>
<feature type="transmembrane region" description="Helical" evidence="5">
    <location>
        <begin position="151"/>
        <end position="170"/>
    </location>
</feature>
<name>A0A1N7KUQ4_9RHOB</name>
<dbReference type="RefSeq" id="WP_076363880.1">
    <property type="nucleotide sequence ID" value="NZ_FTOM01000002.1"/>
</dbReference>
<evidence type="ECO:0000256" key="3">
    <source>
        <dbReference type="ARBA" id="ARBA00022989"/>
    </source>
</evidence>
<reference evidence="7" key="1">
    <citation type="submission" date="2017-01" db="EMBL/GenBank/DDBJ databases">
        <authorList>
            <person name="Varghese N."/>
            <person name="Submissions S."/>
        </authorList>
    </citation>
    <scope>NUCLEOTIDE SEQUENCE [LARGE SCALE GENOMIC DNA]</scope>
    <source>
        <strain evidence="7">DSM 18714</strain>
    </source>
</reference>
<evidence type="ECO:0000256" key="4">
    <source>
        <dbReference type="ARBA" id="ARBA00023136"/>
    </source>
</evidence>
<gene>
    <name evidence="6" type="ORF">SAMN05421795_102171</name>
</gene>
<proteinExistence type="predicted"/>
<dbReference type="STRING" id="407234.SAMN05421795_102171"/>
<evidence type="ECO:0000256" key="1">
    <source>
        <dbReference type="ARBA" id="ARBA00004141"/>
    </source>
</evidence>
<keyword evidence="3 5" id="KW-1133">Transmembrane helix</keyword>
<evidence type="ECO:0000313" key="7">
    <source>
        <dbReference type="Proteomes" id="UP000186098"/>
    </source>
</evidence>
<keyword evidence="4 5" id="KW-0472">Membrane</keyword>
<sequence length="231" mass="24742">MLGDLFRALRDMLRPGAQGVLAAGVALSAGLLAAFYAALVVAIGWVVPDQVTLPWIGTVDWIDNLLSWGSAALMLVLSFFLMVPVASAFTGLFLERVAAMVEARHYPGLPEPRRVGLAETTRESLAFLGVMLAVNAVALIGYFALGPLAPLLFWAVNGYLLGREYFQMAAMRRMPRAEAAALFRAHRLRIWASGVAMAAPLSVPVLNLVVPVLGAAGFTHVYHSLAGTRRG</sequence>
<protein>
    <submittedName>
        <fullName evidence="6">Uncharacterized protein involved in cysteine biosynthesis</fullName>
    </submittedName>
</protein>
<dbReference type="OrthoDB" id="5421146at2"/>
<evidence type="ECO:0000256" key="2">
    <source>
        <dbReference type="ARBA" id="ARBA00022692"/>
    </source>
</evidence>
<evidence type="ECO:0000313" key="6">
    <source>
        <dbReference type="EMBL" id="SIS65140.1"/>
    </source>
</evidence>